<protein>
    <submittedName>
        <fullName evidence="2">Uncharacterized protein</fullName>
    </submittedName>
</protein>
<dbReference type="InterPro" id="IPR027897">
    <property type="entry name" value="DUF4559"/>
</dbReference>
<dbReference type="Gene3D" id="3.30.160.20">
    <property type="match status" value="1"/>
</dbReference>
<organism evidence="2 3">
    <name type="scientific">Aldrovandia affinis</name>
    <dbReference type="NCBI Taxonomy" id="143900"/>
    <lineage>
        <taxon>Eukaryota</taxon>
        <taxon>Metazoa</taxon>
        <taxon>Chordata</taxon>
        <taxon>Craniata</taxon>
        <taxon>Vertebrata</taxon>
        <taxon>Euteleostomi</taxon>
        <taxon>Actinopterygii</taxon>
        <taxon>Neopterygii</taxon>
        <taxon>Teleostei</taxon>
        <taxon>Notacanthiformes</taxon>
        <taxon>Halosauridae</taxon>
        <taxon>Aldrovandia</taxon>
    </lineage>
</organism>
<feature type="region of interest" description="Disordered" evidence="1">
    <location>
        <begin position="128"/>
        <end position="191"/>
    </location>
</feature>
<gene>
    <name evidence="2" type="ORF">AAFF_G00365140</name>
</gene>
<dbReference type="EMBL" id="JAINUG010000622">
    <property type="protein sequence ID" value="KAJ8366236.1"/>
    <property type="molecule type" value="Genomic_DNA"/>
</dbReference>
<dbReference type="PANTHER" id="PTHR35083:SF3">
    <property type="entry name" value="SI:CH211-91P5.3"/>
    <property type="match status" value="1"/>
</dbReference>
<dbReference type="Proteomes" id="UP001221898">
    <property type="component" value="Unassembled WGS sequence"/>
</dbReference>
<evidence type="ECO:0000256" key="1">
    <source>
        <dbReference type="SAM" id="MobiDB-lite"/>
    </source>
</evidence>
<dbReference type="AlphaFoldDB" id="A0AAD7R562"/>
<dbReference type="PANTHER" id="PTHR35083">
    <property type="entry name" value="RGD1565685 PROTEIN"/>
    <property type="match status" value="1"/>
</dbReference>
<evidence type="ECO:0000313" key="3">
    <source>
        <dbReference type="Proteomes" id="UP001221898"/>
    </source>
</evidence>
<feature type="compositionally biased region" description="Basic and acidic residues" evidence="1">
    <location>
        <begin position="182"/>
        <end position="191"/>
    </location>
</feature>
<keyword evidence="3" id="KW-1185">Reference proteome</keyword>
<dbReference type="CDD" id="cd00048">
    <property type="entry name" value="DSRM_SF"/>
    <property type="match status" value="1"/>
</dbReference>
<evidence type="ECO:0000313" key="2">
    <source>
        <dbReference type="EMBL" id="KAJ8366236.1"/>
    </source>
</evidence>
<sequence length="499" mass="54767">MEAAALEAYRSLERALTLRDTAGSPPGVARQRVRDFFRQADCEPPTEQSQPSPTGGRFRCKLCIDGHLTFQNPDGVSKKQQAEQGAAKEALLRLAGVLGWDLGTTSVNENYKGRLQETLAKQGQMLPSYQSLSGPRDTEPSSTGAASEVSGAGGPAPQATGPVSKAETMATPPVDSVQLPPHRKEPKMESPELERMLRMFGLQPPSVKHEYHVEVELRYRMEIQLTNYTFQNQQGYSNTKDATRKTYLIFGQALGICKPSTEDNLSAAAVNQYFSQRSFSLPTKEVVEKGEKTFHCSLKVASCSFSYEGQGGSEESVKLDLCRQALSQLGPLFHYELAPRTGNTAEEAVQRLILMLEEGGQGPPAFRQTGASHRATVRLLFDAFTLESKAHSSSGKKLAQSQLSGRILGLLGEEDTDSSSTLNARNRVDEWFKQRRIPQPVFQDTKEAFGVMATFSGSVDCSHPDWQTDEGSALKRLKEELKSRFRHLTDGNADQGLSG</sequence>
<comment type="caution">
    <text evidence="2">The sequence shown here is derived from an EMBL/GenBank/DDBJ whole genome shotgun (WGS) entry which is preliminary data.</text>
</comment>
<accession>A0AAD7R562</accession>
<reference evidence="2" key="1">
    <citation type="journal article" date="2023" name="Science">
        <title>Genome structures resolve the early diversification of teleost fishes.</title>
        <authorList>
            <person name="Parey E."/>
            <person name="Louis A."/>
            <person name="Montfort J."/>
            <person name="Bouchez O."/>
            <person name="Roques C."/>
            <person name="Iampietro C."/>
            <person name="Lluch J."/>
            <person name="Castinel A."/>
            <person name="Donnadieu C."/>
            <person name="Desvignes T."/>
            <person name="Floi Bucao C."/>
            <person name="Jouanno E."/>
            <person name="Wen M."/>
            <person name="Mejri S."/>
            <person name="Dirks R."/>
            <person name="Jansen H."/>
            <person name="Henkel C."/>
            <person name="Chen W.J."/>
            <person name="Zahm M."/>
            <person name="Cabau C."/>
            <person name="Klopp C."/>
            <person name="Thompson A.W."/>
            <person name="Robinson-Rechavi M."/>
            <person name="Braasch I."/>
            <person name="Lecointre G."/>
            <person name="Bobe J."/>
            <person name="Postlethwait J.H."/>
            <person name="Berthelot C."/>
            <person name="Roest Crollius H."/>
            <person name="Guiguen Y."/>
        </authorList>
    </citation>
    <scope>NUCLEOTIDE SEQUENCE</scope>
    <source>
        <strain evidence="2">NC1722</strain>
    </source>
</reference>
<name>A0AAD7R562_9TELE</name>
<proteinExistence type="predicted"/>